<keyword evidence="2" id="KW-1185">Reference proteome</keyword>
<reference evidence="1" key="2">
    <citation type="submission" date="2020-09" db="EMBL/GenBank/DDBJ databases">
        <authorList>
            <person name="Sun Q."/>
            <person name="Kim S."/>
        </authorList>
    </citation>
    <scope>NUCLEOTIDE SEQUENCE</scope>
    <source>
        <strain evidence="1">KCTC 12988</strain>
    </source>
</reference>
<evidence type="ECO:0000313" key="2">
    <source>
        <dbReference type="Proteomes" id="UP000644507"/>
    </source>
</evidence>
<dbReference type="EMBL" id="BMXI01000017">
    <property type="protein sequence ID" value="GHC63712.1"/>
    <property type="molecule type" value="Genomic_DNA"/>
</dbReference>
<gene>
    <name evidence="1" type="ORF">GCM10007100_34070</name>
</gene>
<proteinExistence type="predicted"/>
<comment type="caution">
    <text evidence="1">The sequence shown here is derived from an EMBL/GenBank/DDBJ whole genome shotgun (WGS) entry which is preliminary data.</text>
</comment>
<reference evidence="1" key="1">
    <citation type="journal article" date="2014" name="Int. J. Syst. Evol. Microbiol.">
        <title>Complete genome sequence of Corynebacterium casei LMG S-19264T (=DSM 44701T), isolated from a smear-ripened cheese.</title>
        <authorList>
            <consortium name="US DOE Joint Genome Institute (JGI-PGF)"/>
            <person name="Walter F."/>
            <person name="Albersmeier A."/>
            <person name="Kalinowski J."/>
            <person name="Ruckert C."/>
        </authorList>
    </citation>
    <scope>NUCLEOTIDE SEQUENCE</scope>
    <source>
        <strain evidence="1">KCTC 12988</strain>
    </source>
</reference>
<dbReference type="Proteomes" id="UP000644507">
    <property type="component" value="Unassembled WGS sequence"/>
</dbReference>
<dbReference type="AlphaFoldDB" id="A0A918TUZ2"/>
<name>A0A918TUZ2_9BACT</name>
<organism evidence="1 2">
    <name type="scientific">Roseibacillus persicicus</name>
    <dbReference type="NCBI Taxonomy" id="454148"/>
    <lineage>
        <taxon>Bacteria</taxon>
        <taxon>Pseudomonadati</taxon>
        <taxon>Verrucomicrobiota</taxon>
        <taxon>Verrucomicrobiia</taxon>
        <taxon>Verrucomicrobiales</taxon>
        <taxon>Verrucomicrobiaceae</taxon>
        <taxon>Roseibacillus</taxon>
    </lineage>
</organism>
<accession>A0A918TUZ2</accession>
<protein>
    <submittedName>
        <fullName evidence="1">Uncharacterized protein</fullName>
    </submittedName>
</protein>
<evidence type="ECO:0000313" key="1">
    <source>
        <dbReference type="EMBL" id="GHC63712.1"/>
    </source>
</evidence>
<sequence>MNHNSGWLLSREFYPNILRVDATNDFLQGLNAIVEQVDHLDNGEADFAAIKNSEGADSSLVIGLAARFSLVKVNQRGVFCISRYAE</sequence>